<dbReference type="Gene3D" id="3.60.15.10">
    <property type="entry name" value="Ribonuclease Z/Hydroxyacylglutathione hydrolase-like"/>
    <property type="match status" value="1"/>
</dbReference>
<dbReference type="GO" id="GO:0016787">
    <property type="term" value="F:hydrolase activity"/>
    <property type="evidence" value="ECO:0007669"/>
    <property type="project" value="UniProtKB-KW"/>
</dbReference>
<evidence type="ECO:0000259" key="5">
    <source>
        <dbReference type="SMART" id="SM00849"/>
    </source>
</evidence>
<organism evidence="6 9">
    <name type="scientific">Clostridium botulinum</name>
    <dbReference type="NCBI Taxonomy" id="1491"/>
    <lineage>
        <taxon>Bacteria</taxon>
        <taxon>Bacillati</taxon>
        <taxon>Bacillota</taxon>
        <taxon>Clostridia</taxon>
        <taxon>Eubacteriales</taxon>
        <taxon>Clostridiaceae</taxon>
        <taxon>Clostridium</taxon>
    </lineage>
</organism>
<comment type="cofactor">
    <cofactor evidence="1">
        <name>Zn(2+)</name>
        <dbReference type="ChEBI" id="CHEBI:29105"/>
    </cofactor>
</comment>
<dbReference type="EMBL" id="SWOV01000002">
    <property type="protein sequence ID" value="NFF86519.1"/>
    <property type="molecule type" value="Genomic_DNA"/>
</dbReference>
<dbReference type="CDD" id="cd06262">
    <property type="entry name" value="metallo-hydrolase-like_MBL-fold"/>
    <property type="match status" value="1"/>
</dbReference>
<dbReference type="Proteomes" id="UP000473681">
    <property type="component" value="Unassembled WGS sequence"/>
</dbReference>
<dbReference type="GO" id="GO:0046872">
    <property type="term" value="F:metal ion binding"/>
    <property type="evidence" value="ECO:0007669"/>
    <property type="project" value="UniProtKB-KW"/>
</dbReference>
<dbReference type="SMART" id="SM00849">
    <property type="entry name" value="Lactamase_B"/>
    <property type="match status" value="1"/>
</dbReference>
<proteinExistence type="predicted"/>
<protein>
    <submittedName>
        <fullName evidence="6">MBL fold metallo-hydrolase</fullName>
    </submittedName>
</protein>
<evidence type="ECO:0000256" key="3">
    <source>
        <dbReference type="ARBA" id="ARBA00022801"/>
    </source>
</evidence>
<dbReference type="InterPro" id="IPR036866">
    <property type="entry name" value="RibonucZ/Hydroxyglut_hydro"/>
</dbReference>
<evidence type="ECO:0000256" key="4">
    <source>
        <dbReference type="ARBA" id="ARBA00022833"/>
    </source>
</evidence>
<dbReference type="InterPro" id="IPR051453">
    <property type="entry name" value="MBL_Glyoxalase_II"/>
</dbReference>
<dbReference type="EMBL" id="SWVK01000018">
    <property type="protein sequence ID" value="NFN36032.1"/>
    <property type="molecule type" value="Genomic_DNA"/>
</dbReference>
<comment type="caution">
    <text evidence="6">The sequence shown here is derived from an EMBL/GenBank/DDBJ whole genome shotgun (WGS) entry which is preliminary data.</text>
</comment>
<dbReference type="Proteomes" id="UP000476820">
    <property type="component" value="Unassembled WGS sequence"/>
</dbReference>
<evidence type="ECO:0000313" key="8">
    <source>
        <dbReference type="Proteomes" id="UP000473681"/>
    </source>
</evidence>
<gene>
    <name evidence="6" type="ORF">FC774_01160</name>
    <name evidence="7" type="ORF">FDB51_13030</name>
</gene>
<evidence type="ECO:0000256" key="1">
    <source>
        <dbReference type="ARBA" id="ARBA00001947"/>
    </source>
</evidence>
<dbReference type="SUPFAM" id="SSF56281">
    <property type="entry name" value="Metallo-hydrolase/oxidoreductase"/>
    <property type="match status" value="1"/>
</dbReference>
<keyword evidence="2" id="KW-0479">Metal-binding</keyword>
<dbReference type="AlphaFoldDB" id="A0A0M1LBE8"/>
<dbReference type="PANTHER" id="PTHR46233:SF3">
    <property type="entry name" value="HYDROXYACYLGLUTATHIONE HYDROLASE GLOC"/>
    <property type="match status" value="1"/>
</dbReference>
<reference evidence="8 9" key="1">
    <citation type="submission" date="2019-04" db="EMBL/GenBank/DDBJ databases">
        <title>Genome sequencing of Clostridium botulinum Groups I-IV and Clostridium butyricum.</title>
        <authorList>
            <person name="Brunt J."/>
            <person name="Van Vliet A.H.M."/>
            <person name="Stringer S.C."/>
            <person name="Carter A.T."/>
            <person name="Peck M.W."/>
        </authorList>
    </citation>
    <scope>NUCLEOTIDE SEQUENCE [LARGE SCALE GENOMIC DNA]</scope>
    <source>
        <strain evidence="6 9">1605</strain>
        <strain evidence="7 8">CB-K-33E</strain>
    </source>
</reference>
<evidence type="ECO:0000313" key="9">
    <source>
        <dbReference type="Proteomes" id="UP000476820"/>
    </source>
</evidence>
<sequence>MIIKTIPAGMYEANCYLVIDENTKECGIIDPGGDAERLKSIIDSLNIDVKYILLTHGHMDHVGGVVELSEAFKIPFYINKIDEEYMEKDNFVFGTLPKASGYLQEGDTIKLGNKEFKVIETPGHTKGGLCFFIEDKLFTGDTLFQASIGRTDFAGGNFEEIIKSIKEKLLILGDDIEVYPGHGPMSTIGYEKKRNSFLIY</sequence>
<dbReference type="OrthoDB" id="9802248at2"/>
<name>A0A0M1LBE8_CLOBO</name>
<dbReference type="RefSeq" id="WP_017825153.1">
    <property type="nucleotide sequence ID" value="NZ_JACBDC010000011.1"/>
</dbReference>
<dbReference type="PANTHER" id="PTHR46233">
    <property type="entry name" value="HYDROXYACYLGLUTATHIONE HYDROLASE GLOC"/>
    <property type="match status" value="1"/>
</dbReference>
<dbReference type="Pfam" id="PF00753">
    <property type="entry name" value="Lactamase_B"/>
    <property type="match status" value="1"/>
</dbReference>
<keyword evidence="4" id="KW-0862">Zinc</keyword>
<evidence type="ECO:0000313" key="7">
    <source>
        <dbReference type="EMBL" id="NFN36032.1"/>
    </source>
</evidence>
<evidence type="ECO:0000256" key="2">
    <source>
        <dbReference type="ARBA" id="ARBA00022723"/>
    </source>
</evidence>
<accession>A0A0M1LBE8</accession>
<keyword evidence="3 6" id="KW-0378">Hydrolase</keyword>
<feature type="domain" description="Metallo-beta-lactamase" evidence="5">
    <location>
        <begin position="12"/>
        <end position="182"/>
    </location>
</feature>
<evidence type="ECO:0000313" key="6">
    <source>
        <dbReference type="EMBL" id="NFF86519.1"/>
    </source>
</evidence>
<dbReference type="InterPro" id="IPR001279">
    <property type="entry name" value="Metallo-B-lactamas"/>
</dbReference>